<dbReference type="EMBL" id="CABVHP010000024">
    <property type="protein sequence ID" value="VVO34593.1"/>
    <property type="molecule type" value="Genomic_DNA"/>
</dbReference>
<dbReference type="PANTHER" id="PTHR32305:SF15">
    <property type="entry name" value="PROTEIN RHSA-RELATED"/>
    <property type="match status" value="1"/>
</dbReference>
<dbReference type="AlphaFoldDB" id="A0A5E7FAP3"/>
<sequence>MPTSKPAHHTSRTLLLASDCKNTVIAEMAGSIHHLAYSPYGQQSSRQEVMTQLGFNGERREAKIDGYALGNGYRVYNPRLMRFHSPDKSSPFEKGGMNTYMYCGGEPVMNVDPTGRSFWSKLLNIWDFLSLSNTSSGPRRNALLPQKGSGESGLLNVAGGIVENAQMNRRPPIVPAGGKGRRHAAPTWKGEQAHSNPVTTSPATSTEATTPNAAQNGGLSRQPSRRSVSSHSSSASTPSTVSTVSSISNHSADSGYASSRSNRSNASADDRLQVRLNNLRQR</sequence>
<dbReference type="RefSeq" id="WP_150639842.1">
    <property type="nucleotide sequence ID" value="NZ_CABVHP010000024.1"/>
</dbReference>
<protein>
    <recommendedName>
        <fullName evidence="4">RHS repeat-associated core domain-containing protein</fullName>
    </recommendedName>
</protein>
<evidence type="ECO:0008006" key="4">
    <source>
        <dbReference type="Google" id="ProtNLM"/>
    </source>
</evidence>
<feature type="compositionally biased region" description="Low complexity" evidence="1">
    <location>
        <begin position="199"/>
        <end position="267"/>
    </location>
</feature>
<gene>
    <name evidence="2" type="ORF">PS704_05289</name>
</gene>
<dbReference type="InterPro" id="IPR022385">
    <property type="entry name" value="Rhs_assc_core"/>
</dbReference>
<evidence type="ECO:0000313" key="3">
    <source>
        <dbReference type="Proteomes" id="UP000326557"/>
    </source>
</evidence>
<proteinExistence type="predicted"/>
<dbReference type="InterPro" id="IPR050708">
    <property type="entry name" value="T6SS_VgrG/RHS"/>
</dbReference>
<feature type="region of interest" description="Disordered" evidence="1">
    <location>
        <begin position="166"/>
        <end position="282"/>
    </location>
</feature>
<name>A0A5E7FAP3_PSEFL</name>
<dbReference type="NCBIfam" id="TIGR03696">
    <property type="entry name" value="Rhs_assc_core"/>
    <property type="match status" value="1"/>
</dbReference>
<evidence type="ECO:0000313" key="2">
    <source>
        <dbReference type="EMBL" id="VVO34593.1"/>
    </source>
</evidence>
<dbReference type="OrthoDB" id="6845590at2"/>
<dbReference type="Gene3D" id="2.180.10.10">
    <property type="entry name" value="RHS repeat-associated core"/>
    <property type="match status" value="1"/>
</dbReference>
<accession>A0A5E7FAP3</accession>
<organism evidence="2 3">
    <name type="scientific">Pseudomonas fluorescens</name>
    <dbReference type="NCBI Taxonomy" id="294"/>
    <lineage>
        <taxon>Bacteria</taxon>
        <taxon>Pseudomonadati</taxon>
        <taxon>Pseudomonadota</taxon>
        <taxon>Gammaproteobacteria</taxon>
        <taxon>Pseudomonadales</taxon>
        <taxon>Pseudomonadaceae</taxon>
        <taxon>Pseudomonas</taxon>
    </lineage>
</organism>
<evidence type="ECO:0000256" key="1">
    <source>
        <dbReference type="SAM" id="MobiDB-lite"/>
    </source>
</evidence>
<dbReference type="Proteomes" id="UP000326557">
    <property type="component" value="Unassembled WGS sequence"/>
</dbReference>
<reference evidence="2 3" key="1">
    <citation type="submission" date="2019-09" db="EMBL/GenBank/DDBJ databases">
        <authorList>
            <person name="Chandra G."/>
            <person name="Truman W A."/>
        </authorList>
    </citation>
    <scope>NUCLEOTIDE SEQUENCE [LARGE SCALE GENOMIC DNA]</scope>
    <source>
        <strain evidence="2">PS704</strain>
    </source>
</reference>
<dbReference type="PANTHER" id="PTHR32305">
    <property type="match status" value="1"/>
</dbReference>